<proteinExistence type="predicted"/>
<organism evidence="2 3">
    <name type="scientific">Nocardioides zeae</name>
    <dbReference type="NCBI Taxonomy" id="1457234"/>
    <lineage>
        <taxon>Bacteria</taxon>
        <taxon>Bacillati</taxon>
        <taxon>Actinomycetota</taxon>
        <taxon>Actinomycetes</taxon>
        <taxon>Propionibacteriales</taxon>
        <taxon>Nocardioidaceae</taxon>
        <taxon>Nocardioides</taxon>
    </lineage>
</organism>
<keyword evidence="3" id="KW-1185">Reference proteome</keyword>
<reference evidence="2 3" key="1">
    <citation type="journal article" date="2014" name="Int. J. Syst. Evol. Microbiol.">
        <title>Nocardioides zeae sp. nov., isolated from the stem of Zea mays.</title>
        <authorList>
            <person name="Glaeser S.P."/>
            <person name="McInroy J.A."/>
            <person name="Busse H.J."/>
            <person name="Kampfer P."/>
        </authorList>
    </citation>
    <scope>NUCLEOTIDE SEQUENCE [LARGE SCALE GENOMIC DNA]</scope>
    <source>
        <strain evidence="2 3">JCM 30728</strain>
    </source>
</reference>
<evidence type="ECO:0000256" key="1">
    <source>
        <dbReference type="SAM" id="MobiDB-lite"/>
    </source>
</evidence>
<feature type="region of interest" description="Disordered" evidence="1">
    <location>
        <begin position="116"/>
        <end position="163"/>
    </location>
</feature>
<dbReference type="RefSeq" id="WP_163773224.1">
    <property type="nucleotide sequence ID" value="NZ_JAAGXA010000011.1"/>
</dbReference>
<feature type="compositionally biased region" description="Acidic residues" evidence="1">
    <location>
        <begin position="140"/>
        <end position="153"/>
    </location>
</feature>
<accession>A0A6P0HLX3</accession>
<dbReference type="Proteomes" id="UP000468687">
    <property type="component" value="Unassembled WGS sequence"/>
</dbReference>
<sequence length="163" mass="16158">MSGADGTGEQEQVGSVGEEAAKLIGALADWAKEHGGDLGHGVAGAASGAASAAAAGAAGAAAAMDEHLATGAPECTYCPICRGVHLLRECAPEVRDHLASAAASLMQAAAGLLAAASAPPRGERAPAPPRSDGVERIDLDDLDTTDDLDDDGEPFGFRQESPS</sequence>
<dbReference type="AlphaFoldDB" id="A0A6P0HLX3"/>
<evidence type="ECO:0000313" key="3">
    <source>
        <dbReference type="Proteomes" id="UP000468687"/>
    </source>
</evidence>
<name>A0A6P0HLX3_9ACTN</name>
<dbReference type="EMBL" id="JAAGXA010000011">
    <property type="protein sequence ID" value="NEN79678.1"/>
    <property type="molecule type" value="Genomic_DNA"/>
</dbReference>
<gene>
    <name evidence="2" type="ORF">G3T38_15490</name>
</gene>
<evidence type="ECO:0000313" key="2">
    <source>
        <dbReference type="EMBL" id="NEN79678.1"/>
    </source>
</evidence>
<comment type="caution">
    <text evidence="2">The sequence shown here is derived from an EMBL/GenBank/DDBJ whole genome shotgun (WGS) entry which is preliminary data.</text>
</comment>
<protein>
    <submittedName>
        <fullName evidence="2">Uncharacterized protein</fullName>
    </submittedName>
</protein>